<dbReference type="InterPro" id="IPR029063">
    <property type="entry name" value="SAM-dependent_MTases_sf"/>
</dbReference>
<keyword evidence="3" id="KW-0808">Transferase</keyword>
<dbReference type="GO" id="GO:0008757">
    <property type="term" value="F:S-adenosylmethionine-dependent methyltransferase activity"/>
    <property type="evidence" value="ECO:0007669"/>
    <property type="project" value="InterPro"/>
</dbReference>
<evidence type="ECO:0000313" key="6">
    <source>
        <dbReference type="EMBL" id="CAF1490876.1"/>
    </source>
</evidence>
<evidence type="ECO:0000313" key="10">
    <source>
        <dbReference type="EMBL" id="CAF3973204.1"/>
    </source>
</evidence>
<dbReference type="SUPFAM" id="SSF53335">
    <property type="entry name" value="S-adenosyl-L-methionine-dependent methyltransferases"/>
    <property type="match status" value="1"/>
</dbReference>
<evidence type="ECO:0000256" key="2">
    <source>
        <dbReference type="ARBA" id="ARBA00022603"/>
    </source>
</evidence>
<dbReference type="Proteomes" id="UP000681967">
    <property type="component" value="Unassembled WGS sequence"/>
</dbReference>
<dbReference type="EMBL" id="CAJNOV010007818">
    <property type="protein sequence ID" value="CAF1299449.1"/>
    <property type="molecule type" value="Genomic_DNA"/>
</dbReference>
<dbReference type="InterPro" id="IPR051052">
    <property type="entry name" value="Diverse_substrate_MTase"/>
</dbReference>
<dbReference type="PANTHER" id="PTHR44942">
    <property type="entry name" value="METHYLTRANSF_11 DOMAIN-CONTAINING PROTEIN"/>
    <property type="match status" value="1"/>
</dbReference>
<evidence type="ECO:0000313" key="7">
    <source>
        <dbReference type="EMBL" id="CAF2062417.1"/>
    </source>
</evidence>
<dbReference type="GO" id="GO:0032259">
    <property type="term" value="P:methylation"/>
    <property type="evidence" value="ECO:0007669"/>
    <property type="project" value="UniProtKB-KW"/>
</dbReference>
<organism evidence="7 11">
    <name type="scientific">Rotaria magnacalcarata</name>
    <dbReference type="NCBI Taxonomy" id="392030"/>
    <lineage>
        <taxon>Eukaryota</taxon>
        <taxon>Metazoa</taxon>
        <taxon>Spiralia</taxon>
        <taxon>Gnathifera</taxon>
        <taxon>Rotifera</taxon>
        <taxon>Eurotatoria</taxon>
        <taxon>Bdelloidea</taxon>
        <taxon>Philodinida</taxon>
        <taxon>Philodinidae</taxon>
        <taxon>Rotaria</taxon>
    </lineage>
</organism>
<name>A0A816QIT5_9BILA</name>
<dbReference type="Pfam" id="PF08241">
    <property type="entry name" value="Methyltransf_11"/>
    <property type="match status" value="1"/>
</dbReference>
<reference evidence="7" key="1">
    <citation type="submission" date="2021-02" db="EMBL/GenBank/DDBJ databases">
        <authorList>
            <person name="Nowell W R."/>
        </authorList>
    </citation>
    <scope>NUCLEOTIDE SEQUENCE</scope>
</reference>
<dbReference type="EMBL" id="CAJOBH010003974">
    <property type="protein sequence ID" value="CAF3973204.1"/>
    <property type="molecule type" value="Genomic_DNA"/>
</dbReference>
<dbReference type="EMBL" id="CAJNRE010007096">
    <property type="protein sequence ID" value="CAF2062417.1"/>
    <property type="molecule type" value="Genomic_DNA"/>
</dbReference>
<comment type="caution">
    <text evidence="7">The sequence shown here is derived from an EMBL/GenBank/DDBJ whole genome shotgun (WGS) entry which is preliminary data.</text>
</comment>
<dbReference type="Proteomes" id="UP000663855">
    <property type="component" value="Unassembled WGS sequence"/>
</dbReference>
<gene>
    <name evidence="10" type="ORF">BYL167_LOCUS12198</name>
    <name evidence="5" type="ORF">CJN711_LOCUS16851</name>
    <name evidence="9" type="ORF">GIL414_LOCUS6155</name>
    <name evidence="6" type="ORF">KQP761_LOCUS14086</name>
    <name evidence="7" type="ORF">MBJ925_LOCUS15182</name>
    <name evidence="8" type="ORF">SMN809_LOCUS1102</name>
</gene>
<dbReference type="EMBL" id="CAJOBJ010001722">
    <property type="protein sequence ID" value="CAF3893137.1"/>
    <property type="molecule type" value="Genomic_DNA"/>
</dbReference>
<dbReference type="CDD" id="cd02440">
    <property type="entry name" value="AdoMet_MTases"/>
    <property type="match status" value="1"/>
</dbReference>
<dbReference type="AlphaFoldDB" id="A0A816QIT5"/>
<dbReference type="InterPro" id="IPR013216">
    <property type="entry name" value="Methyltransf_11"/>
</dbReference>
<dbReference type="Proteomes" id="UP000663834">
    <property type="component" value="Unassembled WGS sequence"/>
</dbReference>
<dbReference type="Proteomes" id="UP000681720">
    <property type="component" value="Unassembled WGS sequence"/>
</dbReference>
<evidence type="ECO:0000313" key="11">
    <source>
        <dbReference type="Proteomes" id="UP000663824"/>
    </source>
</evidence>
<evidence type="ECO:0000256" key="3">
    <source>
        <dbReference type="ARBA" id="ARBA00022679"/>
    </source>
</evidence>
<dbReference type="Gene3D" id="3.40.50.150">
    <property type="entry name" value="Vaccinia Virus protein VP39"/>
    <property type="match status" value="1"/>
</dbReference>
<keyword evidence="2" id="KW-0489">Methyltransferase</keyword>
<evidence type="ECO:0000313" key="5">
    <source>
        <dbReference type="EMBL" id="CAF1299449.1"/>
    </source>
</evidence>
<proteinExistence type="inferred from homology"/>
<dbReference type="PANTHER" id="PTHR44942:SF4">
    <property type="entry name" value="METHYLTRANSFERASE TYPE 11 DOMAIN-CONTAINING PROTEIN"/>
    <property type="match status" value="1"/>
</dbReference>
<dbReference type="Proteomes" id="UP000676336">
    <property type="component" value="Unassembled WGS sequence"/>
</dbReference>
<dbReference type="EMBL" id="CAJNOW010006594">
    <property type="protein sequence ID" value="CAF1490876.1"/>
    <property type="molecule type" value="Genomic_DNA"/>
</dbReference>
<evidence type="ECO:0000313" key="9">
    <source>
        <dbReference type="EMBL" id="CAF3893137.1"/>
    </source>
</evidence>
<dbReference type="Proteomes" id="UP000663824">
    <property type="component" value="Unassembled WGS sequence"/>
</dbReference>
<evidence type="ECO:0000313" key="8">
    <source>
        <dbReference type="EMBL" id="CAF3799697.1"/>
    </source>
</evidence>
<evidence type="ECO:0000259" key="4">
    <source>
        <dbReference type="Pfam" id="PF08241"/>
    </source>
</evidence>
<dbReference type="OrthoDB" id="506498at2759"/>
<feature type="domain" description="Methyltransferase type 11" evidence="4">
    <location>
        <begin position="48"/>
        <end position="133"/>
    </location>
</feature>
<accession>A0A816QIT5</accession>
<comment type="similarity">
    <text evidence="1">Belongs to the methyltransferase superfamily.</text>
</comment>
<protein>
    <recommendedName>
        <fullName evidence="4">Methyltransferase type 11 domain-containing protein</fullName>
    </recommendedName>
</protein>
<evidence type="ECO:0000256" key="1">
    <source>
        <dbReference type="ARBA" id="ARBA00008361"/>
    </source>
</evidence>
<sequence>MSCRLFEEEDHTLKYRLHRPGYPKQLFERVFNYYADDSQTNEKIPLAIDIGCGSGQASIGLSLYCDRVIGIDVSANQIAHGIQKDNVEYRCHSAEDLSFLETNSVDLITVAASLHWFNIEIFVEEVKRVLKPNIGVFAIWTYGMGQLDNPMADTIYREFDEKILLSYWNHKRWLGVSYYQSLLPLLPYKSTLVEYTIERTIETSIGQFIDFIETLSACQTFRIQEGEKAYQDLLATFRKKLVGAYIKYSNRPNSDETTDFNSIQLSIENPIRLYLMKKNEIN</sequence>
<dbReference type="EMBL" id="CAJOBI010000158">
    <property type="protein sequence ID" value="CAF3799697.1"/>
    <property type="molecule type" value="Genomic_DNA"/>
</dbReference>